<feature type="region of interest" description="Disordered" evidence="1">
    <location>
        <begin position="68"/>
        <end position="89"/>
    </location>
</feature>
<evidence type="ECO:0000256" key="1">
    <source>
        <dbReference type="SAM" id="MobiDB-lite"/>
    </source>
</evidence>
<evidence type="ECO:0000259" key="2">
    <source>
        <dbReference type="Pfam" id="PF16998"/>
    </source>
</evidence>
<organism evidence="3 4">
    <name type="scientific">Rhizobium loti</name>
    <name type="common">Mesorhizobium loti</name>
    <dbReference type="NCBI Taxonomy" id="381"/>
    <lineage>
        <taxon>Bacteria</taxon>
        <taxon>Pseudomonadati</taxon>
        <taxon>Pseudomonadota</taxon>
        <taxon>Alphaproteobacteria</taxon>
        <taxon>Hyphomicrobiales</taxon>
        <taxon>Phyllobacteriaceae</taxon>
        <taxon>Mesorhizobium</taxon>
    </lineage>
</organism>
<feature type="domain" description="Surface antigen" evidence="2">
    <location>
        <begin position="57"/>
        <end position="168"/>
    </location>
</feature>
<gene>
    <name evidence="3" type="ORF">BAE39_14470</name>
</gene>
<evidence type="ECO:0000313" key="4">
    <source>
        <dbReference type="Proteomes" id="UP000093748"/>
    </source>
</evidence>
<dbReference type="EMBL" id="LZTJ01000012">
    <property type="protein sequence ID" value="OBP77224.1"/>
    <property type="molecule type" value="Genomic_DNA"/>
</dbReference>
<name>A0A1A5IRG0_RHILI</name>
<dbReference type="Pfam" id="PF16998">
    <property type="entry name" value="17kDa_Anti_2"/>
    <property type="match status" value="1"/>
</dbReference>
<protein>
    <recommendedName>
        <fullName evidence="2">Surface antigen domain-containing protein</fullName>
    </recommendedName>
</protein>
<reference evidence="4" key="1">
    <citation type="submission" date="2016-06" db="EMBL/GenBank/DDBJ databases">
        <title>NZP2037 Pacbio-Illumina hybrid assembly.</title>
        <authorList>
            <person name="Ramsay J.P."/>
        </authorList>
    </citation>
    <scope>NUCLEOTIDE SEQUENCE [LARGE SCALE GENOMIC DNA]</scope>
    <source>
        <strain evidence="4">R7ANS::ICEMlSym2042</strain>
    </source>
</reference>
<dbReference type="AlphaFoldDB" id="A0A1A5IRG0"/>
<comment type="caution">
    <text evidence="3">The sequence shown here is derived from an EMBL/GenBank/DDBJ whole genome shotgun (WGS) entry which is preliminary data.</text>
</comment>
<dbReference type="InterPro" id="IPR032635">
    <property type="entry name" value="Anti_2"/>
</dbReference>
<evidence type="ECO:0000313" key="3">
    <source>
        <dbReference type="EMBL" id="OBP77224.1"/>
    </source>
</evidence>
<sequence length="170" mass="17738">MSLIVFLKLSRNQGGCRLSRIAQAFDSRQWGVIASASAKAAIVAAALPLAACGAGGFSLEKAEVDRSILTSSTSSSPMPADSERDSDQTTIGNAVSSADIEQLGGQAVPWANTGTGSRGSITELAELKDRGQTCRRFKASRESFDGVAMFEGELCLASAGGWRMQGFKAL</sequence>
<accession>A0A1A5IRG0</accession>
<proteinExistence type="predicted"/>
<dbReference type="Proteomes" id="UP000093748">
    <property type="component" value="Unassembled WGS sequence"/>
</dbReference>